<dbReference type="GO" id="GO:0003677">
    <property type="term" value="F:DNA binding"/>
    <property type="evidence" value="ECO:0007669"/>
    <property type="project" value="UniProtKB-KW"/>
</dbReference>
<dbReference type="OrthoDB" id="9783723at2"/>
<dbReference type="InterPro" id="IPR036390">
    <property type="entry name" value="WH_DNA-bd_sf"/>
</dbReference>
<protein>
    <submittedName>
        <fullName evidence="3">DNA-binding PadR family transcriptional regulator</fullName>
    </submittedName>
</protein>
<dbReference type="RefSeq" id="WP_137686416.1">
    <property type="nucleotide sequence ID" value="NZ_BIFX01000003.1"/>
</dbReference>
<dbReference type="Pfam" id="PF03551">
    <property type="entry name" value="PadR"/>
    <property type="match status" value="1"/>
</dbReference>
<evidence type="ECO:0000259" key="2">
    <source>
        <dbReference type="Pfam" id="PF10400"/>
    </source>
</evidence>
<name>A0A326U6G6_THEHA</name>
<dbReference type="InterPro" id="IPR005149">
    <property type="entry name" value="Tscrpt_reg_PadR_N"/>
</dbReference>
<dbReference type="InterPro" id="IPR018309">
    <property type="entry name" value="Tscrpt_reg_PadR_C"/>
</dbReference>
<dbReference type="EMBL" id="QKUF01000011">
    <property type="protein sequence ID" value="PZW27917.1"/>
    <property type="molecule type" value="Genomic_DNA"/>
</dbReference>
<dbReference type="AlphaFoldDB" id="A0A326U6G6"/>
<dbReference type="InterPro" id="IPR036388">
    <property type="entry name" value="WH-like_DNA-bd_sf"/>
</dbReference>
<evidence type="ECO:0000259" key="1">
    <source>
        <dbReference type="Pfam" id="PF03551"/>
    </source>
</evidence>
<dbReference type="PANTHER" id="PTHR43252:SF2">
    <property type="entry name" value="TRANSCRIPTION REGULATOR, PADR-LIKE FAMILY"/>
    <property type="match status" value="1"/>
</dbReference>
<evidence type="ECO:0000313" key="4">
    <source>
        <dbReference type="Proteomes" id="UP000248806"/>
    </source>
</evidence>
<reference evidence="3 4" key="1">
    <citation type="submission" date="2018-06" db="EMBL/GenBank/DDBJ databases">
        <title>Genomic Encyclopedia of Archaeal and Bacterial Type Strains, Phase II (KMG-II): from individual species to whole genera.</title>
        <authorList>
            <person name="Goeker M."/>
        </authorList>
    </citation>
    <scope>NUCLEOTIDE SEQUENCE [LARGE SCALE GENOMIC DNA]</scope>
    <source>
        <strain evidence="3 4">ATCC BAA-1881</strain>
    </source>
</reference>
<dbReference type="PANTHER" id="PTHR43252">
    <property type="entry name" value="TRANSCRIPTIONAL REGULATOR YQJI"/>
    <property type="match status" value="1"/>
</dbReference>
<keyword evidence="3" id="KW-0238">DNA-binding</keyword>
<keyword evidence="4" id="KW-1185">Reference proteome</keyword>
<proteinExistence type="predicted"/>
<dbReference type="Gene3D" id="1.10.10.10">
    <property type="entry name" value="Winged helix-like DNA-binding domain superfamily/Winged helix DNA-binding domain"/>
    <property type="match status" value="1"/>
</dbReference>
<feature type="domain" description="Transcription regulator PadR N-terminal" evidence="1">
    <location>
        <begin position="9"/>
        <end position="82"/>
    </location>
</feature>
<dbReference type="Gene3D" id="6.10.140.190">
    <property type="match status" value="1"/>
</dbReference>
<dbReference type="SUPFAM" id="SSF46785">
    <property type="entry name" value="Winged helix' DNA-binding domain"/>
    <property type="match status" value="1"/>
</dbReference>
<dbReference type="Proteomes" id="UP000248806">
    <property type="component" value="Unassembled WGS sequence"/>
</dbReference>
<organism evidence="3 4">
    <name type="scientific">Thermosporothrix hazakensis</name>
    <dbReference type="NCBI Taxonomy" id="644383"/>
    <lineage>
        <taxon>Bacteria</taxon>
        <taxon>Bacillati</taxon>
        <taxon>Chloroflexota</taxon>
        <taxon>Ktedonobacteria</taxon>
        <taxon>Ktedonobacterales</taxon>
        <taxon>Thermosporotrichaceae</taxon>
        <taxon>Thermosporothrix</taxon>
    </lineage>
</organism>
<feature type="domain" description="Transcription regulator PadR C-terminal" evidence="2">
    <location>
        <begin position="95"/>
        <end position="178"/>
    </location>
</feature>
<dbReference type="Pfam" id="PF10400">
    <property type="entry name" value="Vir_act_alpha_C"/>
    <property type="match status" value="1"/>
</dbReference>
<evidence type="ECO:0000313" key="3">
    <source>
        <dbReference type="EMBL" id="PZW27917.1"/>
    </source>
</evidence>
<gene>
    <name evidence="3" type="ORF">EI42_03295</name>
</gene>
<accession>A0A326U6G6</accession>
<comment type="caution">
    <text evidence="3">The sequence shown here is derived from an EMBL/GenBank/DDBJ whole genome shotgun (WGS) entry which is preliminary data.</text>
</comment>
<sequence length="187" mass="22136">MLSTSGYAILALLARESLSGYDIAQWMKNAIDFFWKTQHSRIYPELAHLEELGYVTHRLIEQKQRPAKKLYTITEAGREALKAWLVMPPMPAAERNELLLKTYSIWLTEPQQALAFYRRQLRWHSERLAIFAGIQQRIEEKGIPKPSDPRFGDYATVRVGVAYEREYVTWCRWMIEQFEQELQQQEK</sequence>